<dbReference type="Gene3D" id="3.50.50.60">
    <property type="entry name" value="FAD/NAD(P)-binding domain"/>
    <property type="match status" value="1"/>
</dbReference>
<dbReference type="PANTHER" id="PTHR42802:SF1">
    <property type="entry name" value="L-ORNITHINE N(5)-MONOOXYGENASE"/>
    <property type="match status" value="1"/>
</dbReference>
<evidence type="ECO:0000256" key="4">
    <source>
        <dbReference type="ARBA" id="ARBA00013076"/>
    </source>
</evidence>
<dbReference type="GO" id="GO:0047091">
    <property type="term" value="F:L-lysine 6-monooxygenase (NADPH) activity"/>
    <property type="evidence" value="ECO:0007669"/>
    <property type="project" value="UniProtKB-EC"/>
</dbReference>
<evidence type="ECO:0000313" key="17">
    <source>
        <dbReference type="EMBL" id="AZZ55694.1"/>
    </source>
</evidence>
<comment type="similarity">
    <text evidence="3">Belongs to the lysine N(6)-hydroxylase/L-ornithine N(5)-oxygenase family.</text>
</comment>
<keyword evidence="10" id="KW-0503">Monooxygenase</keyword>
<evidence type="ECO:0000256" key="8">
    <source>
        <dbReference type="ARBA" id="ARBA00022857"/>
    </source>
</evidence>
<comment type="cofactor">
    <cofactor evidence="1">
        <name>FAD</name>
        <dbReference type="ChEBI" id="CHEBI:57692"/>
    </cofactor>
</comment>
<evidence type="ECO:0000256" key="2">
    <source>
        <dbReference type="ARBA" id="ARBA00004924"/>
    </source>
</evidence>
<feature type="transmembrane region" description="Helical" evidence="16">
    <location>
        <begin position="21"/>
        <end position="43"/>
    </location>
</feature>
<keyword evidence="16" id="KW-0812">Transmembrane</keyword>
<keyword evidence="7" id="KW-0274">FAD</keyword>
<dbReference type="PANTHER" id="PTHR42802">
    <property type="entry name" value="MONOOXYGENASE"/>
    <property type="match status" value="1"/>
</dbReference>
<dbReference type="InterPro" id="IPR025700">
    <property type="entry name" value="Lys/Orn_oxygenase"/>
</dbReference>
<evidence type="ECO:0000256" key="5">
    <source>
        <dbReference type="ARBA" id="ARBA00016406"/>
    </source>
</evidence>
<comment type="pathway">
    <text evidence="2">Siderophore biosynthesis.</text>
</comment>
<sequence>MTQPISRSGKRSDVQYPSAEGLIVAVGAGPSNLSLAALAVSMFEPRVRVLESRSSAAWHPGLLLPRSRLQGSFLRDLVTPVDPRSEYSFINYLHVMKRLNGFLTAHRDSSLRVDFSGYFEWVAQQVHTSFSEEVVDIAFDGDSFIIESAHQTLRAKNIVSGSGAIRFVPNDKWLTIKNVWHASEHLSMPRQTSGNRVAIVGGGQSAAELFLHLVDTPEERPRELIWLTGRGGLLPLDQSAFTDEFFQPSYGMYFSALPAERKPEIVARQHTAISGISREVLQELYARVYALDAFEPTLMNQGILAGSEAVDLTPAPDGTVDVVIREVDCGQLSSTRMDAVILATGYRKSIPPYLSSLMPKLDSSDGALVANSIGRVGFDGPASNGLYLHSGPSMSAGVGGQTLGLVSWRSARILNDIADEPVFDLLPEWSAQSRGTTTFGSPINDHRK</sequence>
<accession>A0AAD1EMM8</accession>
<evidence type="ECO:0000313" key="18">
    <source>
        <dbReference type="Proteomes" id="UP000283946"/>
    </source>
</evidence>
<keyword evidence="6" id="KW-0285">Flavoprotein</keyword>
<keyword evidence="9" id="KW-0560">Oxidoreductase</keyword>
<evidence type="ECO:0000256" key="15">
    <source>
        <dbReference type="ARBA" id="ARBA00048407"/>
    </source>
</evidence>
<organism evidence="17 18">
    <name type="scientific">Rathayibacter iranicus</name>
    <dbReference type="NCBI Taxonomy" id="59737"/>
    <lineage>
        <taxon>Bacteria</taxon>
        <taxon>Bacillati</taxon>
        <taxon>Actinomycetota</taxon>
        <taxon>Actinomycetes</taxon>
        <taxon>Micrococcales</taxon>
        <taxon>Microbacteriaceae</taxon>
        <taxon>Rathayibacter</taxon>
    </lineage>
</organism>
<evidence type="ECO:0000256" key="10">
    <source>
        <dbReference type="ARBA" id="ARBA00023033"/>
    </source>
</evidence>
<evidence type="ECO:0000256" key="16">
    <source>
        <dbReference type="SAM" id="Phobius"/>
    </source>
</evidence>
<dbReference type="Proteomes" id="UP000283946">
    <property type="component" value="Chromosome"/>
</dbReference>
<proteinExistence type="inferred from homology"/>
<evidence type="ECO:0000256" key="3">
    <source>
        <dbReference type="ARBA" id="ARBA00007588"/>
    </source>
</evidence>
<dbReference type="AlphaFoldDB" id="A0AAD1EMM8"/>
<gene>
    <name evidence="17" type="ORF">C7V51_07215</name>
</gene>
<keyword evidence="16" id="KW-0472">Membrane</keyword>
<keyword evidence="16" id="KW-1133">Transmembrane helix</keyword>
<dbReference type="Pfam" id="PF13434">
    <property type="entry name" value="Lys_Orn_oxgnase"/>
    <property type="match status" value="1"/>
</dbReference>
<evidence type="ECO:0000256" key="13">
    <source>
        <dbReference type="ARBA" id="ARBA00032493"/>
    </source>
</evidence>
<evidence type="ECO:0000256" key="7">
    <source>
        <dbReference type="ARBA" id="ARBA00022827"/>
    </source>
</evidence>
<evidence type="ECO:0000256" key="14">
    <source>
        <dbReference type="ARBA" id="ARBA00032738"/>
    </source>
</evidence>
<dbReference type="SUPFAM" id="SSF51905">
    <property type="entry name" value="FAD/NAD(P)-binding domain"/>
    <property type="match status" value="1"/>
</dbReference>
<name>A0AAD1EMM8_9MICO</name>
<comment type="catalytic activity">
    <reaction evidence="15">
        <text>L-lysine + NADPH + O2 = N(6)-hydroxy-L-lysine + NADP(+) + H2O</text>
        <dbReference type="Rhea" id="RHEA:23228"/>
        <dbReference type="ChEBI" id="CHEBI:15377"/>
        <dbReference type="ChEBI" id="CHEBI:15379"/>
        <dbReference type="ChEBI" id="CHEBI:32551"/>
        <dbReference type="ChEBI" id="CHEBI:57783"/>
        <dbReference type="ChEBI" id="CHEBI:57820"/>
        <dbReference type="ChEBI" id="CHEBI:58349"/>
        <dbReference type="EC" id="1.14.13.59"/>
    </reaction>
</comment>
<protein>
    <recommendedName>
        <fullName evidence="5">L-lysine N6-monooxygenase MbtG</fullName>
        <ecNumber evidence="4">1.14.13.59</ecNumber>
    </recommendedName>
    <alternativeName>
        <fullName evidence="14">Lysine 6-N-hydroxylase</fullName>
    </alternativeName>
    <alternativeName>
        <fullName evidence="13">Lysine N6-hydroxylase</fullName>
    </alternativeName>
    <alternativeName>
        <fullName evidence="11">Lysine-N-oxygenase</fullName>
    </alternativeName>
    <alternativeName>
        <fullName evidence="12">Mycobactin synthase protein G</fullName>
    </alternativeName>
</protein>
<evidence type="ECO:0000256" key="6">
    <source>
        <dbReference type="ARBA" id="ARBA00022630"/>
    </source>
</evidence>
<evidence type="ECO:0000256" key="1">
    <source>
        <dbReference type="ARBA" id="ARBA00001974"/>
    </source>
</evidence>
<dbReference type="EC" id="1.14.13.59" evidence="4"/>
<dbReference type="InterPro" id="IPR036188">
    <property type="entry name" value="FAD/NAD-bd_sf"/>
</dbReference>
<evidence type="ECO:0000256" key="12">
    <source>
        <dbReference type="ARBA" id="ARBA00031158"/>
    </source>
</evidence>
<dbReference type="EMBL" id="CP028130">
    <property type="protein sequence ID" value="AZZ55694.1"/>
    <property type="molecule type" value="Genomic_DNA"/>
</dbReference>
<dbReference type="PRINTS" id="PR00368">
    <property type="entry name" value="FADPNR"/>
</dbReference>
<evidence type="ECO:0000256" key="11">
    <source>
        <dbReference type="ARBA" id="ARBA00029939"/>
    </source>
</evidence>
<dbReference type="RefSeq" id="WP_104264294.1">
    <property type="nucleotide sequence ID" value="NZ_PSXS01000022.1"/>
</dbReference>
<reference evidence="17 18" key="1">
    <citation type="submission" date="2018-03" db="EMBL/GenBank/DDBJ databases">
        <title>Bacteriophage NCPPB3778 and a type I-E CRISPR drive the evolution of the US Biological Select Agent, Rathayibacter toxicus.</title>
        <authorList>
            <person name="Davis E.W.II."/>
            <person name="Tabima J.F."/>
            <person name="Weisberg A.J."/>
            <person name="Dantas Lopes L."/>
            <person name="Wiseman M.S."/>
            <person name="Wiseman M.S."/>
            <person name="Pupko T."/>
            <person name="Belcher M.S."/>
            <person name="Sechler A.J."/>
            <person name="Tancos M.A."/>
            <person name="Schroeder B.K."/>
            <person name="Murray T.D."/>
            <person name="Luster D.G."/>
            <person name="Schneider W.L."/>
            <person name="Rogers E."/>
            <person name="Andreote F.D."/>
            <person name="Grunwald N.J."/>
            <person name="Putnam M.L."/>
            <person name="Chang J.H."/>
        </authorList>
    </citation>
    <scope>NUCLEOTIDE SEQUENCE [LARGE SCALE GENOMIC DNA]</scope>
    <source>
        <strain evidence="17 18">NCCPB 2253</strain>
    </source>
</reference>
<evidence type="ECO:0000256" key="9">
    <source>
        <dbReference type="ARBA" id="ARBA00023002"/>
    </source>
</evidence>
<keyword evidence="8" id="KW-0521">NADP</keyword>
<dbReference type="KEGG" id="ria:C7V51_07215"/>